<dbReference type="EMBL" id="JAJJMO010000001">
    <property type="protein sequence ID" value="MCC9070428.1"/>
    <property type="molecule type" value="Genomic_DNA"/>
</dbReference>
<sequence length="169" mass="19474">MKTKLQKKITETFEQLNEILSSFSESELNIAPYKGSWTAGQVVQHLIMASSGFPEMCSGPTEKTSRKPDEKVKDIEALFLDFSIKMEAAEFIMPQDIEYNKNSLTLSLQKIEDELLHISETYDLTLTCLSFEIPTFGKFTIYEWVNFTLIHIQRHIKQLNAIFRAVTNK</sequence>
<protein>
    <submittedName>
        <fullName evidence="2">DinB family protein</fullName>
    </submittedName>
</protein>
<comment type="caution">
    <text evidence="2">The sequence shown here is derived from an EMBL/GenBank/DDBJ whole genome shotgun (WGS) entry which is preliminary data.</text>
</comment>
<feature type="domain" description="DinB-like" evidence="1">
    <location>
        <begin position="10"/>
        <end position="159"/>
    </location>
</feature>
<dbReference type="Gene3D" id="1.20.120.450">
    <property type="entry name" value="dinb family like domain"/>
    <property type="match status" value="1"/>
</dbReference>
<name>A0ABS8MNU2_9FLAO</name>
<reference evidence="2" key="1">
    <citation type="submission" date="2021-11" db="EMBL/GenBank/DDBJ databases">
        <title>Description of novel Flavobacterium species.</title>
        <authorList>
            <person name="Saticioglu I.B."/>
            <person name="Ay H."/>
            <person name="Altun S."/>
            <person name="Duman M."/>
        </authorList>
    </citation>
    <scope>NUCLEOTIDE SEQUENCE</scope>
    <source>
        <strain evidence="2">F-65</strain>
    </source>
</reference>
<dbReference type="Proteomes" id="UP001430919">
    <property type="component" value="Unassembled WGS sequence"/>
</dbReference>
<evidence type="ECO:0000313" key="2">
    <source>
        <dbReference type="EMBL" id="MCC9070428.1"/>
    </source>
</evidence>
<organism evidence="2 3">
    <name type="scientific">Flavobacterium pisciphilum</name>
    <dbReference type="NCBI Taxonomy" id="2893755"/>
    <lineage>
        <taxon>Bacteria</taxon>
        <taxon>Pseudomonadati</taxon>
        <taxon>Bacteroidota</taxon>
        <taxon>Flavobacteriia</taxon>
        <taxon>Flavobacteriales</taxon>
        <taxon>Flavobacteriaceae</taxon>
        <taxon>Flavobacterium</taxon>
    </lineage>
</organism>
<keyword evidence="3" id="KW-1185">Reference proteome</keyword>
<gene>
    <name evidence="2" type="ORF">LNQ49_02260</name>
</gene>
<dbReference type="InterPro" id="IPR034660">
    <property type="entry name" value="DinB/YfiT-like"/>
</dbReference>
<evidence type="ECO:0000313" key="3">
    <source>
        <dbReference type="Proteomes" id="UP001430919"/>
    </source>
</evidence>
<accession>A0ABS8MNU2</accession>
<dbReference type="Pfam" id="PF12867">
    <property type="entry name" value="DinB_2"/>
    <property type="match status" value="1"/>
</dbReference>
<proteinExistence type="predicted"/>
<dbReference type="SUPFAM" id="SSF109854">
    <property type="entry name" value="DinB/YfiT-like putative metalloenzymes"/>
    <property type="match status" value="1"/>
</dbReference>
<dbReference type="RefSeq" id="WP_229987162.1">
    <property type="nucleotide sequence ID" value="NZ_JAJJMO010000001.1"/>
</dbReference>
<evidence type="ECO:0000259" key="1">
    <source>
        <dbReference type="Pfam" id="PF12867"/>
    </source>
</evidence>
<dbReference type="InterPro" id="IPR024775">
    <property type="entry name" value="DinB-like"/>
</dbReference>